<dbReference type="Gene3D" id="3.30.9.10">
    <property type="entry name" value="D-Amino Acid Oxidase, subunit A, domain 2"/>
    <property type="match status" value="1"/>
</dbReference>
<evidence type="ECO:0000259" key="2">
    <source>
        <dbReference type="Pfam" id="PF01266"/>
    </source>
</evidence>
<dbReference type="Proteomes" id="UP000608923">
    <property type="component" value="Unassembled WGS sequence"/>
</dbReference>
<sequence length="470" mass="51074">MLISRPSLLNDVASTESLLVSNPRLWNWRKGHLSEATAPATYYEASLAPWTRFEPLQADTQCDVLVVGGGLLGASTALHLARSGLDVVLVEKDSIGSAASGRNGGQLTPGLARWEAADMIAHLPLDEARRLWRFASHEAMDLLDQIAQDYELDFDRRRGHLTAAVHAGHMGALVEGADARRYLGDTSVEIVGSYELEQEIRSPLYHGAVVDTLGGQLHPLALLRGLVYGLVQHGGRVYEGSPVEAIEQTEKGALAVTPGGTILARQALVLAVHDTTSQFLTTQSNTTVPFYTYVGVTEPLECPVSELLPTDRAVYDTQFQIDYYRAVRQNRLLFGGQGTGSSWSPERINDYLLERIQTVFPQLEQVQLEFSWSGISDFTLNGATDSRKTDDAVPVYMVHGWSGHGVAQTVRIGKAISDDVTGINEDFAMLTDITHRSIPLGQQLSGLAIPVVKAAIGMMSAVNPGRLVSF</sequence>
<dbReference type="InterPro" id="IPR036188">
    <property type="entry name" value="FAD/NAD-bd_sf"/>
</dbReference>
<dbReference type="Gene3D" id="3.50.50.60">
    <property type="entry name" value="FAD/NAD(P)-binding domain"/>
    <property type="match status" value="1"/>
</dbReference>
<name>A0A8H9M3P7_9BURK</name>
<dbReference type="RefSeq" id="WP_229840820.1">
    <property type="nucleotide sequence ID" value="NZ_BMZN01000001.1"/>
</dbReference>
<evidence type="ECO:0000313" key="3">
    <source>
        <dbReference type="EMBL" id="GHC36651.1"/>
    </source>
</evidence>
<dbReference type="EMBL" id="BMZN01000001">
    <property type="protein sequence ID" value="GHC36651.1"/>
    <property type="molecule type" value="Genomic_DNA"/>
</dbReference>
<comment type="caution">
    <text evidence="3">The sequence shown here is derived from an EMBL/GenBank/DDBJ whole genome shotgun (WGS) entry which is preliminary data.</text>
</comment>
<dbReference type="PANTHER" id="PTHR13847">
    <property type="entry name" value="SARCOSINE DEHYDROGENASE-RELATED"/>
    <property type="match status" value="1"/>
</dbReference>
<dbReference type="PANTHER" id="PTHR13847:SF281">
    <property type="entry name" value="FAD DEPENDENT OXIDOREDUCTASE DOMAIN-CONTAINING PROTEIN"/>
    <property type="match status" value="1"/>
</dbReference>
<dbReference type="Pfam" id="PF01266">
    <property type="entry name" value="DAO"/>
    <property type="match status" value="1"/>
</dbReference>
<gene>
    <name evidence="3" type="primary">puuB</name>
    <name evidence="3" type="ORF">GCM10010096_02410</name>
</gene>
<dbReference type="SUPFAM" id="SSF51905">
    <property type="entry name" value="FAD/NAD(P)-binding domain"/>
    <property type="match status" value="1"/>
</dbReference>
<reference evidence="4" key="1">
    <citation type="journal article" date="2019" name="Int. J. Syst. Evol. Microbiol.">
        <title>The Global Catalogue of Microorganisms (GCM) 10K type strain sequencing project: providing services to taxonomists for standard genome sequencing and annotation.</title>
        <authorList>
            <consortium name="The Broad Institute Genomics Platform"/>
            <consortium name="The Broad Institute Genome Sequencing Center for Infectious Disease"/>
            <person name="Wu L."/>
            <person name="Ma J."/>
        </authorList>
    </citation>
    <scope>NUCLEOTIDE SEQUENCE [LARGE SCALE GENOMIC DNA]</scope>
    <source>
        <strain evidence="4">KCTC 42083</strain>
    </source>
</reference>
<dbReference type="GO" id="GO:0016491">
    <property type="term" value="F:oxidoreductase activity"/>
    <property type="evidence" value="ECO:0007669"/>
    <property type="project" value="UniProtKB-KW"/>
</dbReference>
<accession>A0A8H9M3P7</accession>
<dbReference type="InterPro" id="IPR006076">
    <property type="entry name" value="FAD-dep_OxRdtase"/>
</dbReference>
<organism evidence="3 4">
    <name type="scientific">Alcaligenes pakistanensis</name>
    <dbReference type="NCBI Taxonomy" id="1482717"/>
    <lineage>
        <taxon>Bacteria</taxon>
        <taxon>Pseudomonadati</taxon>
        <taxon>Pseudomonadota</taxon>
        <taxon>Betaproteobacteria</taxon>
        <taxon>Burkholderiales</taxon>
        <taxon>Alcaligenaceae</taxon>
        <taxon>Alcaligenes</taxon>
    </lineage>
</organism>
<proteinExistence type="predicted"/>
<protein>
    <submittedName>
        <fullName evidence="3">FAD-dependent oxidoreductase</fullName>
    </submittedName>
</protein>
<dbReference type="GO" id="GO:0005737">
    <property type="term" value="C:cytoplasm"/>
    <property type="evidence" value="ECO:0007669"/>
    <property type="project" value="TreeGrafter"/>
</dbReference>
<evidence type="ECO:0000313" key="4">
    <source>
        <dbReference type="Proteomes" id="UP000608923"/>
    </source>
</evidence>
<dbReference type="AlphaFoldDB" id="A0A8H9M3P7"/>
<feature type="domain" description="FAD dependent oxidoreductase" evidence="2">
    <location>
        <begin position="63"/>
        <end position="418"/>
    </location>
</feature>
<evidence type="ECO:0000256" key="1">
    <source>
        <dbReference type="ARBA" id="ARBA00023002"/>
    </source>
</evidence>
<keyword evidence="4" id="KW-1185">Reference proteome</keyword>
<keyword evidence="1" id="KW-0560">Oxidoreductase</keyword>